<keyword evidence="3" id="KW-1185">Reference proteome</keyword>
<sequence>MTENSALVLILMVIAAALLYSFWKQVLVLLLLGVLTIFCFGLYSVVAYSMSG</sequence>
<evidence type="ECO:0000313" key="2">
    <source>
        <dbReference type="EMBL" id="TDO45254.1"/>
    </source>
</evidence>
<keyword evidence="1" id="KW-1133">Transmembrane helix</keyword>
<dbReference type="Proteomes" id="UP000295388">
    <property type="component" value="Unassembled WGS sequence"/>
</dbReference>
<evidence type="ECO:0000313" key="3">
    <source>
        <dbReference type="Proteomes" id="UP000295388"/>
    </source>
</evidence>
<organism evidence="2 3">
    <name type="scientific">Kribbella caucasensis</name>
    <dbReference type="NCBI Taxonomy" id="2512215"/>
    <lineage>
        <taxon>Bacteria</taxon>
        <taxon>Bacillati</taxon>
        <taxon>Actinomycetota</taxon>
        <taxon>Actinomycetes</taxon>
        <taxon>Propionibacteriales</taxon>
        <taxon>Kribbellaceae</taxon>
        <taxon>Kribbella</taxon>
    </lineage>
</organism>
<proteinExistence type="predicted"/>
<feature type="transmembrane region" description="Helical" evidence="1">
    <location>
        <begin position="6"/>
        <end position="23"/>
    </location>
</feature>
<accession>A0A4R6K841</accession>
<keyword evidence="1" id="KW-0812">Transmembrane</keyword>
<evidence type="ECO:0000256" key="1">
    <source>
        <dbReference type="SAM" id="Phobius"/>
    </source>
</evidence>
<gene>
    <name evidence="2" type="ORF">EV643_11327</name>
</gene>
<name>A0A4R6K841_9ACTN</name>
<feature type="transmembrane region" description="Helical" evidence="1">
    <location>
        <begin position="30"/>
        <end position="50"/>
    </location>
</feature>
<dbReference type="AlphaFoldDB" id="A0A4R6K841"/>
<keyword evidence="1" id="KW-0472">Membrane</keyword>
<protein>
    <submittedName>
        <fullName evidence="2">Uncharacterized protein</fullName>
    </submittedName>
</protein>
<comment type="caution">
    <text evidence="2">The sequence shown here is derived from an EMBL/GenBank/DDBJ whole genome shotgun (WGS) entry which is preliminary data.</text>
</comment>
<reference evidence="2 3" key="1">
    <citation type="submission" date="2019-03" db="EMBL/GenBank/DDBJ databases">
        <title>Genomic Encyclopedia of Type Strains, Phase III (KMG-III): the genomes of soil and plant-associated and newly described type strains.</title>
        <authorList>
            <person name="Whitman W."/>
        </authorList>
    </citation>
    <scope>NUCLEOTIDE SEQUENCE [LARGE SCALE GENOMIC DNA]</scope>
    <source>
        <strain evidence="2 3">VKM Ac-2527</strain>
    </source>
</reference>
<dbReference type="EMBL" id="SNWQ01000013">
    <property type="protein sequence ID" value="TDO45254.1"/>
    <property type="molecule type" value="Genomic_DNA"/>
</dbReference>
<dbReference type="RefSeq" id="WP_166665570.1">
    <property type="nucleotide sequence ID" value="NZ_SNWQ01000013.1"/>
</dbReference>